<organism evidence="2 3">
    <name type="scientific">Penicillium oxalicum (strain 114-2 / CGMCC 5302)</name>
    <name type="common">Penicillium decumbens</name>
    <dbReference type="NCBI Taxonomy" id="933388"/>
    <lineage>
        <taxon>Eukaryota</taxon>
        <taxon>Fungi</taxon>
        <taxon>Dikarya</taxon>
        <taxon>Ascomycota</taxon>
        <taxon>Pezizomycotina</taxon>
        <taxon>Eurotiomycetes</taxon>
        <taxon>Eurotiomycetidae</taxon>
        <taxon>Eurotiales</taxon>
        <taxon>Aspergillaceae</taxon>
        <taxon>Penicillium</taxon>
    </lineage>
</organism>
<name>S7ZS51_PENO1</name>
<evidence type="ECO:0000313" key="2">
    <source>
        <dbReference type="EMBL" id="EPS33244.1"/>
    </source>
</evidence>
<evidence type="ECO:0000256" key="1">
    <source>
        <dbReference type="SAM" id="MobiDB-lite"/>
    </source>
</evidence>
<protein>
    <submittedName>
        <fullName evidence="2">Uncharacterized protein</fullName>
    </submittedName>
</protein>
<gene>
    <name evidence="2" type="ORF">PDE_08206</name>
</gene>
<dbReference type="HOGENOM" id="CLU_1713930_0_0_1"/>
<reference evidence="2 3" key="1">
    <citation type="journal article" date="2013" name="PLoS ONE">
        <title>Genomic and secretomic analyses reveal unique features of the lignocellulolytic enzyme system of Penicillium decumbens.</title>
        <authorList>
            <person name="Liu G."/>
            <person name="Zhang L."/>
            <person name="Wei X."/>
            <person name="Zou G."/>
            <person name="Qin Y."/>
            <person name="Ma L."/>
            <person name="Li J."/>
            <person name="Zheng H."/>
            <person name="Wang S."/>
            <person name="Wang C."/>
            <person name="Xun L."/>
            <person name="Zhao G.-P."/>
            <person name="Zhou Z."/>
            <person name="Qu Y."/>
        </authorList>
    </citation>
    <scope>NUCLEOTIDE SEQUENCE [LARGE SCALE GENOMIC DNA]</scope>
    <source>
        <strain evidence="3">114-2 / CGMCC 5302</strain>
    </source>
</reference>
<keyword evidence="3" id="KW-1185">Reference proteome</keyword>
<dbReference type="EMBL" id="KB644415">
    <property type="protein sequence ID" value="EPS33244.1"/>
    <property type="molecule type" value="Genomic_DNA"/>
</dbReference>
<feature type="compositionally biased region" description="Polar residues" evidence="1">
    <location>
        <begin position="135"/>
        <end position="145"/>
    </location>
</feature>
<dbReference type="Proteomes" id="UP000019376">
    <property type="component" value="Unassembled WGS sequence"/>
</dbReference>
<feature type="region of interest" description="Disordered" evidence="1">
    <location>
        <begin position="133"/>
        <end position="153"/>
    </location>
</feature>
<evidence type="ECO:0000313" key="3">
    <source>
        <dbReference type="Proteomes" id="UP000019376"/>
    </source>
</evidence>
<accession>S7ZS51</accession>
<sequence>MWALPNLHGTCHSQPCSHSQAATCGGEDGKLVWSSEAQSGSEEGWLRYVMSAWTGAMGSVAGMTTTTQRVALTVLTCGKFSTLGLPRLDSVNVDGHTVSQMGCVQSSELQIPCRSGGAAQFYDGWDKILARPGKLSSSDKPSTLSIDELPASM</sequence>
<dbReference type="AlphaFoldDB" id="S7ZS51"/>
<proteinExistence type="predicted"/>